<dbReference type="EMBL" id="HBUF01548419">
    <property type="protein sequence ID" value="CAG6757969.1"/>
    <property type="molecule type" value="Transcribed_RNA"/>
</dbReference>
<reference evidence="1" key="1">
    <citation type="submission" date="2021-05" db="EMBL/GenBank/DDBJ databases">
        <authorList>
            <person name="Alioto T."/>
            <person name="Alioto T."/>
            <person name="Gomez Garrido J."/>
        </authorList>
    </citation>
    <scope>NUCLEOTIDE SEQUENCE</scope>
</reference>
<organism evidence="1">
    <name type="scientific">Cacopsylla melanoneura</name>
    <dbReference type="NCBI Taxonomy" id="428564"/>
    <lineage>
        <taxon>Eukaryota</taxon>
        <taxon>Metazoa</taxon>
        <taxon>Ecdysozoa</taxon>
        <taxon>Arthropoda</taxon>
        <taxon>Hexapoda</taxon>
        <taxon>Insecta</taxon>
        <taxon>Pterygota</taxon>
        <taxon>Neoptera</taxon>
        <taxon>Paraneoptera</taxon>
        <taxon>Hemiptera</taxon>
        <taxon>Sternorrhyncha</taxon>
        <taxon>Psylloidea</taxon>
        <taxon>Psyllidae</taxon>
        <taxon>Psyllinae</taxon>
        <taxon>Cacopsylla</taxon>
    </lineage>
</organism>
<evidence type="ECO:0000313" key="1">
    <source>
        <dbReference type="EMBL" id="CAG6757971.1"/>
    </source>
</evidence>
<protein>
    <submittedName>
        <fullName evidence="1">Uncharacterized protein</fullName>
    </submittedName>
</protein>
<dbReference type="EMBL" id="HBUF01548420">
    <property type="protein sequence ID" value="CAG6757971.1"/>
    <property type="molecule type" value="Transcribed_RNA"/>
</dbReference>
<dbReference type="AlphaFoldDB" id="A0A8D9A5N8"/>
<name>A0A8D9A5N8_9HEMI</name>
<accession>A0A8D9A5N8</accession>
<sequence length="121" mass="14174">MTRPTCFLFQKLVVSSRPESKLSLLMMEIIFWMKQTLVQTVQTRSILRGSKLYPWTQLVLRTIPVNHFPSVQRMVLIAVPKCLNFLKPRFSILNIQMKPSLKRLRRSEMVALIERLATNTT</sequence>
<proteinExistence type="predicted"/>